<organism evidence="2 3">
    <name type="scientific">Faecalibacillus intestinalis</name>
    <dbReference type="NCBI Taxonomy" id="1982626"/>
    <lineage>
        <taxon>Bacteria</taxon>
        <taxon>Bacillati</taxon>
        <taxon>Bacillota</taxon>
        <taxon>Erysipelotrichia</taxon>
        <taxon>Erysipelotrichales</taxon>
        <taxon>Coprobacillaceae</taxon>
        <taxon>Faecalibacillus</taxon>
    </lineage>
</organism>
<proteinExistence type="predicted"/>
<evidence type="ECO:0000256" key="1">
    <source>
        <dbReference type="SAM" id="Phobius"/>
    </source>
</evidence>
<dbReference type="AlphaFoldDB" id="A0A7I8E1J8"/>
<protein>
    <submittedName>
        <fullName evidence="2">Uncharacterized protein</fullName>
    </submittedName>
</protein>
<dbReference type="Proteomes" id="UP000593842">
    <property type="component" value="Chromosome"/>
</dbReference>
<keyword evidence="1" id="KW-0812">Transmembrane</keyword>
<dbReference type="RefSeq" id="WP_117574910.1">
    <property type="nucleotide sequence ID" value="NZ_AP024085.1"/>
</dbReference>
<name>A0A7I8E1J8_9FIRM</name>
<dbReference type="GeneID" id="70580956"/>
<keyword evidence="1" id="KW-0472">Membrane</keyword>
<gene>
    <name evidence="2" type="ORF">Fi14EGH31_25140</name>
</gene>
<sequence length="107" mass="12844">MGFNIYIFIIAVIIVGLYFYMNKNKEKKYEEKRYDLIVIFKEEKYTDIRNNESLNQLANWSYYSKKGFRGFCLQTKEELEETIIQELALEKDDFEVINGDPELYVPS</sequence>
<accession>A0A7I8E1J8</accession>
<keyword evidence="1" id="KW-1133">Transmembrane helix</keyword>
<evidence type="ECO:0000313" key="3">
    <source>
        <dbReference type="Proteomes" id="UP000593842"/>
    </source>
</evidence>
<reference evidence="3" key="1">
    <citation type="submission" date="2020-09" db="EMBL/GenBank/DDBJ databases">
        <title>Complete genome sequencing of Faecalibacillus intestinalis strain 14EGH31.</title>
        <authorList>
            <person name="Sakamoto M."/>
            <person name="Murakami T."/>
            <person name="Mori H."/>
        </authorList>
    </citation>
    <scope>NUCLEOTIDE SEQUENCE [LARGE SCALE GENOMIC DNA]</scope>
    <source>
        <strain evidence="3">14EGH31</strain>
    </source>
</reference>
<dbReference type="KEGG" id="fit:Fi14EGH31_25140"/>
<dbReference type="EMBL" id="AP024085">
    <property type="protein sequence ID" value="BCL58802.1"/>
    <property type="molecule type" value="Genomic_DNA"/>
</dbReference>
<evidence type="ECO:0000313" key="2">
    <source>
        <dbReference type="EMBL" id="BCL58802.1"/>
    </source>
</evidence>
<feature type="transmembrane region" description="Helical" evidence="1">
    <location>
        <begin position="6"/>
        <end position="22"/>
    </location>
</feature>